<reference evidence="2 3" key="1">
    <citation type="submission" date="2018-01" db="EMBL/GenBank/DDBJ databases">
        <title>Draft genome sequence of Paucibacter aquatile CR182 isolated from freshwater of the Nakdong River.</title>
        <authorList>
            <person name="Choi A."/>
            <person name="Chung E.J."/>
        </authorList>
    </citation>
    <scope>NUCLEOTIDE SEQUENCE [LARGE SCALE GENOMIC DNA]</scope>
    <source>
        <strain evidence="2 3">CR182</strain>
    </source>
</reference>
<keyword evidence="3" id="KW-1185">Reference proteome</keyword>
<keyword evidence="1" id="KW-0812">Transmembrane</keyword>
<gene>
    <name evidence="2" type="ORF">C1O66_19010</name>
</gene>
<feature type="transmembrane region" description="Helical" evidence="1">
    <location>
        <begin position="109"/>
        <end position="125"/>
    </location>
</feature>
<dbReference type="RefSeq" id="WP_102769332.1">
    <property type="nucleotide sequence ID" value="NZ_POSP01000003.1"/>
</dbReference>
<feature type="transmembrane region" description="Helical" evidence="1">
    <location>
        <begin position="58"/>
        <end position="78"/>
    </location>
</feature>
<evidence type="ECO:0000313" key="3">
    <source>
        <dbReference type="Proteomes" id="UP000235916"/>
    </source>
</evidence>
<protein>
    <submittedName>
        <fullName evidence="2">Uncharacterized protein</fullName>
    </submittedName>
</protein>
<dbReference type="AlphaFoldDB" id="A0A2N8L137"/>
<keyword evidence="1" id="KW-1133">Transmembrane helix</keyword>
<dbReference type="Proteomes" id="UP000235916">
    <property type="component" value="Unassembled WGS sequence"/>
</dbReference>
<comment type="caution">
    <text evidence="2">The sequence shown here is derived from an EMBL/GenBank/DDBJ whole genome shotgun (WGS) entry which is preliminary data.</text>
</comment>
<sequence length="136" mass="14333">MKSFAKFTLALSLVLALVAAVSGVWLWQEMWSHPGVSISINGEDLYLGEMASGHWAELLVGGLITGVVLLFVLPLVLLLGVGLPLLIVGGVLVCVVGTVLAALFSVGAVLGSPLILLGLVLWLLLRDRRPKRNAQA</sequence>
<accession>A0A2N8L137</accession>
<proteinExistence type="predicted"/>
<evidence type="ECO:0000313" key="2">
    <source>
        <dbReference type="EMBL" id="PND39415.1"/>
    </source>
</evidence>
<feature type="transmembrane region" description="Helical" evidence="1">
    <location>
        <begin position="85"/>
        <end position="103"/>
    </location>
</feature>
<dbReference type="EMBL" id="POSP01000003">
    <property type="protein sequence ID" value="PND39415.1"/>
    <property type="molecule type" value="Genomic_DNA"/>
</dbReference>
<keyword evidence="1" id="KW-0472">Membrane</keyword>
<organism evidence="2 3">
    <name type="scientific">Kinneretia aquatilis</name>
    <dbReference type="NCBI Taxonomy" id="2070761"/>
    <lineage>
        <taxon>Bacteria</taxon>
        <taxon>Pseudomonadati</taxon>
        <taxon>Pseudomonadota</taxon>
        <taxon>Betaproteobacteria</taxon>
        <taxon>Burkholderiales</taxon>
        <taxon>Sphaerotilaceae</taxon>
        <taxon>Roseateles</taxon>
    </lineage>
</organism>
<name>A0A2N8L137_9BURK</name>
<evidence type="ECO:0000256" key="1">
    <source>
        <dbReference type="SAM" id="Phobius"/>
    </source>
</evidence>